<feature type="non-terminal residue" evidence="10">
    <location>
        <position position="197"/>
    </location>
</feature>
<evidence type="ECO:0000256" key="6">
    <source>
        <dbReference type="ARBA" id="ARBA00023242"/>
    </source>
</evidence>
<evidence type="ECO:0000256" key="1">
    <source>
        <dbReference type="ARBA" id="ARBA00004123"/>
    </source>
</evidence>
<comment type="subcellular location">
    <subcellularLocation>
        <location evidence="1">Nucleus</location>
    </subcellularLocation>
</comment>
<dbReference type="InterPro" id="IPR013087">
    <property type="entry name" value="Znf_C2H2_type"/>
</dbReference>
<dbReference type="GO" id="GO:0005634">
    <property type="term" value="C:nucleus"/>
    <property type="evidence" value="ECO:0007669"/>
    <property type="project" value="UniProtKB-SubCell"/>
</dbReference>
<dbReference type="EMBL" id="LJIJ01001887">
    <property type="protein sequence ID" value="ODM90601.1"/>
    <property type="molecule type" value="Genomic_DNA"/>
</dbReference>
<keyword evidence="5" id="KW-0862">Zinc</keyword>
<proteinExistence type="predicted"/>
<dbReference type="Proteomes" id="UP000094527">
    <property type="component" value="Unassembled WGS sequence"/>
</dbReference>
<comment type="caution">
    <text evidence="10">The sequence shown here is derived from an EMBL/GenBank/DDBJ whole genome shotgun (WGS) entry which is preliminary data.</text>
</comment>
<evidence type="ECO:0000256" key="7">
    <source>
        <dbReference type="PROSITE-ProRule" id="PRU00042"/>
    </source>
</evidence>
<dbReference type="GO" id="GO:0000977">
    <property type="term" value="F:RNA polymerase II transcription regulatory region sequence-specific DNA binding"/>
    <property type="evidence" value="ECO:0007669"/>
    <property type="project" value="TreeGrafter"/>
</dbReference>
<dbReference type="PROSITE" id="PS50157">
    <property type="entry name" value="ZINC_FINGER_C2H2_2"/>
    <property type="match status" value="2"/>
</dbReference>
<dbReference type="Gene3D" id="3.30.160.60">
    <property type="entry name" value="Classic Zinc Finger"/>
    <property type="match status" value="2"/>
</dbReference>
<gene>
    <name evidence="10" type="ORF">Ocin01_16084</name>
</gene>
<name>A0A1D2MCG8_ORCCI</name>
<keyword evidence="6" id="KW-0539">Nucleus</keyword>
<evidence type="ECO:0000256" key="8">
    <source>
        <dbReference type="SAM" id="MobiDB-lite"/>
    </source>
</evidence>
<sequence length="197" mass="22280">MNIHLRSHTGEKPYSCPSCDKCFLGQTRARSIITTSTLQCEGTPAQSVKRASKPARSSRQGTNSKYACTEPNCTAKFAKKEHLLSHAETHKKPLERQWYECVPCQKMYNNRSGLMKHVRVHHNLKKGINNAFTASSCFLPRPFSWSTSKRKATTSTSSSTVPIATTAWKPTLPPLSFEDDKASEYRRLSKRSRITRM</sequence>
<feature type="region of interest" description="Disordered" evidence="8">
    <location>
        <begin position="44"/>
        <end position="64"/>
    </location>
</feature>
<organism evidence="10 11">
    <name type="scientific">Orchesella cincta</name>
    <name type="common">Springtail</name>
    <name type="synonym">Podura cincta</name>
    <dbReference type="NCBI Taxonomy" id="48709"/>
    <lineage>
        <taxon>Eukaryota</taxon>
        <taxon>Metazoa</taxon>
        <taxon>Ecdysozoa</taxon>
        <taxon>Arthropoda</taxon>
        <taxon>Hexapoda</taxon>
        <taxon>Collembola</taxon>
        <taxon>Entomobryomorpha</taxon>
        <taxon>Entomobryoidea</taxon>
        <taxon>Orchesellidae</taxon>
        <taxon>Orchesellinae</taxon>
        <taxon>Orchesella</taxon>
    </lineage>
</organism>
<dbReference type="PANTHER" id="PTHR24381">
    <property type="entry name" value="ZINC FINGER PROTEIN"/>
    <property type="match status" value="1"/>
</dbReference>
<feature type="domain" description="C2H2-type" evidence="9">
    <location>
        <begin position="99"/>
        <end position="126"/>
    </location>
</feature>
<dbReference type="PROSITE" id="PS00028">
    <property type="entry name" value="ZINC_FINGER_C2H2_1"/>
    <property type="match status" value="2"/>
</dbReference>
<evidence type="ECO:0000313" key="10">
    <source>
        <dbReference type="EMBL" id="ODM90601.1"/>
    </source>
</evidence>
<keyword evidence="3" id="KW-0677">Repeat</keyword>
<dbReference type="SMART" id="SM00355">
    <property type="entry name" value="ZnF_C2H2"/>
    <property type="match status" value="2"/>
</dbReference>
<keyword evidence="2" id="KW-0479">Metal-binding</keyword>
<dbReference type="STRING" id="48709.A0A1D2MCG8"/>
<accession>A0A1D2MCG8</accession>
<dbReference type="InterPro" id="IPR036236">
    <property type="entry name" value="Znf_C2H2_sf"/>
</dbReference>
<feature type="compositionally biased region" description="Polar residues" evidence="8">
    <location>
        <begin position="55"/>
        <end position="64"/>
    </location>
</feature>
<evidence type="ECO:0000256" key="3">
    <source>
        <dbReference type="ARBA" id="ARBA00022737"/>
    </source>
</evidence>
<keyword evidence="11" id="KW-1185">Reference proteome</keyword>
<evidence type="ECO:0000256" key="2">
    <source>
        <dbReference type="ARBA" id="ARBA00022723"/>
    </source>
</evidence>
<evidence type="ECO:0000259" key="9">
    <source>
        <dbReference type="PROSITE" id="PS50157"/>
    </source>
</evidence>
<dbReference type="SUPFAM" id="SSF57667">
    <property type="entry name" value="beta-beta-alpha zinc fingers"/>
    <property type="match status" value="2"/>
</dbReference>
<dbReference type="PANTHER" id="PTHR24381:SF393">
    <property type="entry name" value="CHROMATIN-LINKED ADAPTOR FOR MSL PROTEINS, ISOFORM B"/>
    <property type="match status" value="1"/>
</dbReference>
<evidence type="ECO:0000256" key="4">
    <source>
        <dbReference type="ARBA" id="ARBA00022771"/>
    </source>
</evidence>
<dbReference type="GO" id="GO:0008270">
    <property type="term" value="F:zinc ion binding"/>
    <property type="evidence" value="ECO:0007669"/>
    <property type="project" value="UniProtKB-KW"/>
</dbReference>
<feature type="domain" description="C2H2-type" evidence="9">
    <location>
        <begin position="66"/>
        <end position="95"/>
    </location>
</feature>
<evidence type="ECO:0000313" key="11">
    <source>
        <dbReference type="Proteomes" id="UP000094527"/>
    </source>
</evidence>
<evidence type="ECO:0000256" key="5">
    <source>
        <dbReference type="ARBA" id="ARBA00022833"/>
    </source>
</evidence>
<dbReference type="AlphaFoldDB" id="A0A1D2MCG8"/>
<keyword evidence="4 7" id="KW-0863">Zinc-finger</keyword>
<reference evidence="10 11" key="1">
    <citation type="journal article" date="2016" name="Genome Biol. Evol.">
        <title>Gene Family Evolution Reflects Adaptation to Soil Environmental Stressors in the Genome of the Collembolan Orchesella cincta.</title>
        <authorList>
            <person name="Faddeeva-Vakhrusheva A."/>
            <person name="Derks M.F."/>
            <person name="Anvar S.Y."/>
            <person name="Agamennone V."/>
            <person name="Suring W."/>
            <person name="Smit S."/>
            <person name="van Straalen N.M."/>
            <person name="Roelofs D."/>
        </authorList>
    </citation>
    <scope>NUCLEOTIDE SEQUENCE [LARGE SCALE GENOMIC DNA]</scope>
    <source>
        <tissue evidence="10">Mixed pool</tissue>
    </source>
</reference>
<protein>
    <submittedName>
        <fullName evidence="10">Putative zinc finger protein</fullName>
    </submittedName>
</protein>
<dbReference type="OrthoDB" id="10027876at2759"/>
<dbReference type="GO" id="GO:0000981">
    <property type="term" value="F:DNA-binding transcription factor activity, RNA polymerase II-specific"/>
    <property type="evidence" value="ECO:0007669"/>
    <property type="project" value="TreeGrafter"/>
</dbReference>